<sequence>MATGLKVSLLSVLLLLTVVSSQEIAGEGLDRHETSLFGKRAKFAFAKRYPSRFAFAKRYDDEDMNYYDKKTIQFESPIRPMRNFAFAKRYPYLLFA</sequence>
<feature type="chain" id="PRO_5036742143" evidence="1">
    <location>
        <begin position="22"/>
        <end position="96"/>
    </location>
</feature>
<evidence type="ECO:0000256" key="1">
    <source>
        <dbReference type="SAM" id="SignalP"/>
    </source>
</evidence>
<dbReference type="Proteomes" id="UP000887581">
    <property type="component" value="Unplaced"/>
</dbReference>
<evidence type="ECO:0000313" key="3">
    <source>
        <dbReference type="WBParaSite" id="sdigi.contig273.g6944.t1"/>
    </source>
</evidence>
<keyword evidence="1" id="KW-0732">Signal</keyword>
<accession>A0A915PUY7</accession>
<protein>
    <submittedName>
        <fullName evidence="3">Uncharacterized protein</fullName>
    </submittedName>
</protein>
<dbReference type="AlphaFoldDB" id="A0A915PUY7"/>
<reference evidence="3" key="1">
    <citation type="submission" date="2022-11" db="UniProtKB">
        <authorList>
            <consortium name="WormBaseParasite"/>
        </authorList>
    </citation>
    <scope>IDENTIFICATION</scope>
</reference>
<name>A0A915PUY7_9BILA</name>
<dbReference type="WBParaSite" id="sdigi.contig273.g6944.t1">
    <property type="protein sequence ID" value="sdigi.contig273.g6944.t1"/>
    <property type="gene ID" value="sdigi.contig273.g6944"/>
</dbReference>
<keyword evidence="2" id="KW-1185">Reference proteome</keyword>
<organism evidence="2 3">
    <name type="scientific">Setaria digitata</name>
    <dbReference type="NCBI Taxonomy" id="48799"/>
    <lineage>
        <taxon>Eukaryota</taxon>
        <taxon>Metazoa</taxon>
        <taxon>Ecdysozoa</taxon>
        <taxon>Nematoda</taxon>
        <taxon>Chromadorea</taxon>
        <taxon>Rhabditida</taxon>
        <taxon>Spirurina</taxon>
        <taxon>Spiruromorpha</taxon>
        <taxon>Filarioidea</taxon>
        <taxon>Setariidae</taxon>
        <taxon>Setaria</taxon>
    </lineage>
</organism>
<evidence type="ECO:0000313" key="2">
    <source>
        <dbReference type="Proteomes" id="UP000887581"/>
    </source>
</evidence>
<feature type="signal peptide" evidence="1">
    <location>
        <begin position="1"/>
        <end position="21"/>
    </location>
</feature>
<proteinExistence type="predicted"/>